<evidence type="ECO:0000313" key="1">
    <source>
        <dbReference type="EMBL" id="KAF1813951.1"/>
    </source>
</evidence>
<dbReference type="Proteomes" id="UP000504638">
    <property type="component" value="Unplaced"/>
</dbReference>
<dbReference type="EMBL" id="ML975154">
    <property type="protein sequence ID" value="KAF1813951.1"/>
    <property type="molecule type" value="Genomic_DNA"/>
</dbReference>
<dbReference type="RefSeq" id="XP_033535582.1">
    <property type="nucleotide sequence ID" value="XM_033678047.1"/>
</dbReference>
<accession>A0A6G1G7Q0</accession>
<keyword evidence="2" id="KW-1185">Reference proteome</keyword>
<gene>
    <name evidence="1 3" type="ORF">P152DRAFT_448325</name>
</gene>
<sequence length="176" mass="20144">MNHECFAAMFALMQEIDDRPRISKTPTSIEDGVPEGTDEPFLPHPNQSSLETSQIMLHHALSRNVAADAKMSRNILNQSNQHFYHLSVVDETRDAGPPCVACFKKSNALHGSHFSPMDPWTRRRDLNFFDYDIDRRERYRFNGRRYTRAVVTMGVICQESNRSAAEEALEVEDASQ</sequence>
<reference evidence="3" key="2">
    <citation type="submission" date="2020-04" db="EMBL/GenBank/DDBJ databases">
        <authorList>
            <consortium name="NCBI Genome Project"/>
        </authorList>
    </citation>
    <scope>NUCLEOTIDE SEQUENCE</scope>
    <source>
        <strain evidence="3">CBS 781.70</strain>
    </source>
</reference>
<organism evidence="1">
    <name type="scientific">Eremomyces bilateralis CBS 781.70</name>
    <dbReference type="NCBI Taxonomy" id="1392243"/>
    <lineage>
        <taxon>Eukaryota</taxon>
        <taxon>Fungi</taxon>
        <taxon>Dikarya</taxon>
        <taxon>Ascomycota</taxon>
        <taxon>Pezizomycotina</taxon>
        <taxon>Dothideomycetes</taxon>
        <taxon>Dothideomycetes incertae sedis</taxon>
        <taxon>Eremomycetales</taxon>
        <taxon>Eremomycetaceae</taxon>
        <taxon>Eremomyces</taxon>
    </lineage>
</organism>
<evidence type="ECO:0000313" key="3">
    <source>
        <dbReference type="RefSeq" id="XP_033535582.1"/>
    </source>
</evidence>
<protein>
    <submittedName>
        <fullName evidence="1 3">Uncharacterized protein</fullName>
    </submittedName>
</protein>
<evidence type="ECO:0000313" key="2">
    <source>
        <dbReference type="Proteomes" id="UP000504638"/>
    </source>
</evidence>
<name>A0A6G1G7Q0_9PEZI</name>
<proteinExistence type="predicted"/>
<reference evidence="3" key="3">
    <citation type="submission" date="2025-04" db="UniProtKB">
        <authorList>
            <consortium name="RefSeq"/>
        </authorList>
    </citation>
    <scope>IDENTIFICATION</scope>
    <source>
        <strain evidence="3">CBS 781.70</strain>
    </source>
</reference>
<reference evidence="1 3" key="1">
    <citation type="submission" date="2020-01" db="EMBL/GenBank/DDBJ databases">
        <authorList>
            <consortium name="DOE Joint Genome Institute"/>
            <person name="Haridas S."/>
            <person name="Albert R."/>
            <person name="Binder M."/>
            <person name="Bloem J."/>
            <person name="Labutti K."/>
            <person name="Salamov A."/>
            <person name="Andreopoulos B."/>
            <person name="Baker S.E."/>
            <person name="Barry K."/>
            <person name="Bills G."/>
            <person name="Bluhm B.H."/>
            <person name="Cannon C."/>
            <person name="Castanera R."/>
            <person name="Culley D.E."/>
            <person name="Daum C."/>
            <person name="Ezra D."/>
            <person name="Gonzalez J.B."/>
            <person name="Henrissat B."/>
            <person name="Kuo A."/>
            <person name="Liang C."/>
            <person name="Lipzen A."/>
            <person name="Lutzoni F."/>
            <person name="Magnuson J."/>
            <person name="Mondo S."/>
            <person name="Nolan M."/>
            <person name="Ohm R."/>
            <person name="Pangilinan J."/>
            <person name="Park H.-J."/>
            <person name="Ramirez L."/>
            <person name="Alfaro M."/>
            <person name="Sun H."/>
            <person name="Tritt A."/>
            <person name="Yoshinaga Y."/>
            <person name="Zwiers L.-H."/>
            <person name="Turgeon B.G."/>
            <person name="Goodwin S.B."/>
            <person name="Spatafora J.W."/>
            <person name="Crous P.W."/>
            <person name="Grigoriev I.V."/>
        </authorList>
    </citation>
    <scope>NUCLEOTIDE SEQUENCE</scope>
    <source>
        <strain evidence="1 3">CBS 781.70</strain>
    </source>
</reference>
<dbReference type="AlphaFoldDB" id="A0A6G1G7Q0"/>
<dbReference type="GeneID" id="54418617"/>